<dbReference type="InterPro" id="IPR049672">
    <property type="entry name" value="Xrt_dep_XDP1"/>
</dbReference>
<gene>
    <name evidence="2" type="ORF">E6Q80_14095</name>
</gene>
<feature type="domain" description="Ice-binding protein C-terminal" evidence="1">
    <location>
        <begin position="292"/>
        <end position="315"/>
    </location>
</feature>
<reference evidence="2 3" key="1">
    <citation type="submission" date="2018-09" db="EMBL/GenBank/DDBJ databases">
        <title>Metagenome Assembled Genomes from an Advanced Water Purification Facility.</title>
        <authorList>
            <person name="Stamps B.W."/>
            <person name="Spear J.R."/>
        </authorList>
    </citation>
    <scope>NUCLEOTIDE SEQUENCE [LARGE SCALE GENOMIC DNA]</scope>
    <source>
        <strain evidence="2">Bin_27_1</strain>
    </source>
</reference>
<sequence length="317" mass="33380">MNKKIVNLQKIIKLVWILHCYPYKRFRTLFLSRNNMTTRFSRSMVAAFLALIGVSAAEAASSWSFTAGGNESGTGNFGNTRSYAGAGDGGNVTISAWSNTKNNTSGTQNAYIESAYLGTYSGGLGVTNRDAGSTAGDTYEGTIQNSTSPGHTMDNSARYDSMLFDFGAGASAALKTVTVGWWKTDSDLTVLAYTGSGTPTFLSADVGYSTLLSNGWSVVKASNSAHYTNAANGGVSQSSDVAGYKPLTVNDLNISSRYWLVGALNTLVQSLPSADTSKDFIKIAGVTADYGQVSEPASVVLAGGGLLGLLALRRRRH</sequence>
<organism evidence="2 3">
    <name type="scientific">Thauera aminoaromatica</name>
    <dbReference type="NCBI Taxonomy" id="164330"/>
    <lineage>
        <taxon>Bacteria</taxon>
        <taxon>Pseudomonadati</taxon>
        <taxon>Pseudomonadota</taxon>
        <taxon>Betaproteobacteria</taxon>
        <taxon>Rhodocyclales</taxon>
        <taxon>Zoogloeaceae</taxon>
        <taxon>Thauera</taxon>
    </lineage>
</organism>
<proteinExistence type="predicted"/>
<comment type="caution">
    <text evidence="2">The sequence shown here is derived from an EMBL/GenBank/DDBJ whole genome shotgun (WGS) entry which is preliminary data.</text>
</comment>
<dbReference type="InterPro" id="IPR013424">
    <property type="entry name" value="Ice-binding_C"/>
</dbReference>
<evidence type="ECO:0000259" key="1">
    <source>
        <dbReference type="Pfam" id="PF07589"/>
    </source>
</evidence>
<evidence type="ECO:0000313" key="2">
    <source>
        <dbReference type="EMBL" id="TXH83061.1"/>
    </source>
</evidence>
<name>A0A5C7SJZ3_THASP</name>
<dbReference type="EMBL" id="SSFD01000224">
    <property type="protein sequence ID" value="TXH83061.1"/>
    <property type="molecule type" value="Genomic_DNA"/>
</dbReference>
<accession>A0A5C7SJZ3</accession>
<protein>
    <submittedName>
        <fullName evidence="2">PEP-CTERM sorting domain-containing protein</fullName>
    </submittedName>
</protein>
<dbReference type="Proteomes" id="UP000321192">
    <property type="component" value="Unassembled WGS sequence"/>
</dbReference>
<dbReference type="Pfam" id="PF07589">
    <property type="entry name" value="PEP-CTERM"/>
    <property type="match status" value="1"/>
</dbReference>
<dbReference type="NCBIfam" id="NF041927">
    <property type="entry name" value="Xrt_dep_XDP1"/>
    <property type="match status" value="1"/>
</dbReference>
<evidence type="ECO:0000313" key="3">
    <source>
        <dbReference type="Proteomes" id="UP000321192"/>
    </source>
</evidence>
<dbReference type="AlphaFoldDB" id="A0A5C7SJZ3"/>